<evidence type="ECO:0000313" key="2">
    <source>
        <dbReference type="EMBL" id="GMH61872.1"/>
    </source>
</evidence>
<organism evidence="2 3">
    <name type="scientific">Triparma strigata</name>
    <dbReference type="NCBI Taxonomy" id="1606541"/>
    <lineage>
        <taxon>Eukaryota</taxon>
        <taxon>Sar</taxon>
        <taxon>Stramenopiles</taxon>
        <taxon>Ochrophyta</taxon>
        <taxon>Bolidophyceae</taxon>
        <taxon>Parmales</taxon>
        <taxon>Triparmaceae</taxon>
        <taxon>Triparma</taxon>
    </lineage>
</organism>
<sequence length="306" mass="34148">MVPRLSFSFLALLLAIVLPSPSSQFTPALPLLPLPLSFPSPILLPTQTWNLKQVSQQSLNILKVSTSAPLELSDRPTLVVLDRTAHGSNVDTTKGTIAALVDIKMTSSSKYSLKKSLRSVRLVGLARCTIEDIQSRSDPLDDTLEGVVRACLSDEQIDGVGRPSFHSPVSDVVKLNQLLRAAGRAHDRRRRVYSEFIAAGLDGIVDECFNGFDAIVDEGVRRLQLFYNPSYFKDTNYDSELNRLVIGSYCALKIVQTASEDWELRKFTEITSARDRYEKAIEVMERHTVEMRKKIDELEKRPGGLV</sequence>
<dbReference type="Proteomes" id="UP001165085">
    <property type="component" value="Unassembled WGS sequence"/>
</dbReference>
<name>A0A9W6ZWT0_9STRA</name>
<accession>A0A9W6ZWT0</accession>
<evidence type="ECO:0000313" key="3">
    <source>
        <dbReference type="Proteomes" id="UP001165085"/>
    </source>
</evidence>
<feature type="signal peptide" evidence="1">
    <location>
        <begin position="1"/>
        <end position="24"/>
    </location>
</feature>
<feature type="chain" id="PRO_5040959477" evidence="1">
    <location>
        <begin position="25"/>
        <end position="306"/>
    </location>
</feature>
<dbReference type="EMBL" id="BRXY01000074">
    <property type="protein sequence ID" value="GMH61872.1"/>
    <property type="molecule type" value="Genomic_DNA"/>
</dbReference>
<dbReference type="AlphaFoldDB" id="A0A9W6ZWT0"/>
<reference evidence="3" key="1">
    <citation type="journal article" date="2023" name="Commun. Biol.">
        <title>Genome analysis of Parmales, the sister group of diatoms, reveals the evolutionary specialization of diatoms from phago-mixotrophs to photoautotrophs.</title>
        <authorList>
            <person name="Ban H."/>
            <person name="Sato S."/>
            <person name="Yoshikawa S."/>
            <person name="Yamada K."/>
            <person name="Nakamura Y."/>
            <person name="Ichinomiya M."/>
            <person name="Sato N."/>
            <person name="Blanc-Mathieu R."/>
            <person name="Endo H."/>
            <person name="Kuwata A."/>
            <person name="Ogata H."/>
        </authorList>
    </citation>
    <scope>NUCLEOTIDE SEQUENCE [LARGE SCALE GENOMIC DNA]</scope>
    <source>
        <strain evidence="3">NIES 3701</strain>
    </source>
</reference>
<keyword evidence="3" id="KW-1185">Reference proteome</keyword>
<evidence type="ECO:0000256" key="1">
    <source>
        <dbReference type="SAM" id="SignalP"/>
    </source>
</evidence>
<protein>
    <submittedName>
        <fullName evidence="2">Uncharacterized protein</fullName>
    </submittedName>
</protein>
<keyword evidence="1" id="KW-0732">Signal</keyword>
<proteinExistence type="predicted"/>
<dbReference type="OrthoDB" id="193986at2759"/>
<comment type="caution">
    <text evidence="2">The sequence shown here is derived from an EMBL/GenBank/DDBJ whole genome shotgun (WGS) entry which is preliminary data.</text>
</comment>
<gene>
    <name evidence="2" type="ORF">TrST_g1055</name>
</gene>